<dbReference type="AlphaFoldDB" id="A0A942E421"/>
<dbReference type="Pfam" id="PF12883">
    <property type="entry name" value="DUF3828"/>
    <property type="match status" value="1"/>
</dbReference>
<comment type="caution">
    <text evidence="3">The sequence shown here is derived from an EMBL/GenBank/DDBJ whole genome shotgun (WGS) entry which is preliminary data.</text>
</comment>
<evidence type="ECO:0000259" key="2">
    <source>
        <dbReference type="Pfam" id="PF12883"/>
    </source>
</evidence>
<keyword evidence="4" id="KW-1185">Reference proteome</keyword>
<dbReference type="Gene3D" id="3.10.450.50">
    <property type="match status" value="1"/>
</dbReference>
<name>A0A942E421_9HYPH</name>
<feature type="signal peptide" evidence="1">
    <location>
        <begin position="1"/>
        <end position="20"/>
    </location>
</feature>
<dbReference type="EMBL" id="JAGXTP010000001">
    <property type="protein sequence ID" value="MBS3847813.1"/>
    <property type="molecule type" value="Genomic_DNA"/>
</dbReference>
<evidence type="ECO:0000256" key="1">
    <source>
        <dbReference type="SAM" id="SignalP"/>
    </source>
</evidence>
<protein>
    <submittedName>
        <fullName evidence="3">DUF3828 domain-containing protein</fullName>
    </submittedName>
</protein>
<feature type="chain" id="PRO_5037781689" evidence="1">
    <location>
        <begin position="21"/>
        <end position="152"/>
    </location>
</feature>
<sequence length="152" mass="16273">MRLAVLAASLFLALSSVAAAQPFETPEALLEAFYKPYLDGDFSVDDAVFRSAGLQALYDADAENTPEGEMGALGFDPYIDAQDFELSALHIDTPAISGGYATVVVTFSNFGARRSLSYELVQEADGWKIDDVVSSNADNPYRLSDIFAGAAQ</sequence>
<proteinExistence type="predicted"/>
<dbReference type="InterPro" id="IPR024289">
    <property type="entry name" value="DUF3828"/>
</dbReference>
<accession>A0A942E421</accession>
<reference evidence="3" key="1">
    <citation type="submission" date="2021-04" db="EMBL/GenBank/DDBJ databases">
        <title>Devosia litorisediminis sp. nov., isolated from a sand dune.</title>
        <authorList>
            <person name="Park S."/>
            <person name="Yoon J.-H."/>
        </authorList>
    </citation>
    <scope>NUCLEOTIDE SEQUENCE</scope>
    <source>
        <strain evidence="3">BSSL-BM10</strain>
    </source>
</reference>
<feature type="domain" description="DUF3828" evidence="2">
    <location>
        <begin position="51"/>
        <end position="135"/>
    </location>
</feature>
<organism evidence="3 4">
    <name type="scientific">Devosia litorisediminis</name>
    <dbReference type="NCBI Taxonomy" id="2829817"/>
    <lineage>
        <taxon>Bacteria</taxon>
        <taxon>Pseudomonadati</taxon>
        <taxon>Pseudomonadota</taxon>
        <taxon>Alphaproteobacteria</taxon>
        <taxon>Hyphomicrobiales</taxon>
        <taxon>Devosiaceae</taxon>
        <taxon>Devosia</taxon>
    </lineage>
</organism>
<keyword evidence="1" id="KW-0732">Signal</keyword>
<gene>
    <name evidence="3" type="ORF">KD146_03785</name>
</gene>
<evidence type="ECO:0000313" key="3">
    <source>
        <dbReference type="EMBL" id="MBS3847813.1"/>
    </source>
</evidence>
<dbReference type="RefSeq" id="WP_212657404.1">
    <property type="nucleotide sequence ID" value="NZ_JAGXTP010000001.1"/>
</dbReference>
<dbReference type="Proteomes" id="UP000678281">
    <property type="component" value="Unassembled WGS sequence"/>
</dbReference>
<evidence type="ECO:0000313" key="4">
    <source>
        <dbReference type="Proteomes" id="UP000678281"/>
    </source>
</evidence>